<evidence type="ECO:0000256" key="3">
    <source>
        <dbReference type="ARBA" id="ARBA00022801"/>
    </source>
</evidence>
<evidence type="ECO:0000313" key="6">
    <source>
        <dbReference type="EMBL" id="MBC5623547.1"/>
    </source>
</evidence>
<dbReference type="EMBL" id="JACOOH010000012">
    <property type="protein sequence ID" value="MBC5623547.1"/>
    <property type="molecule type" value="Genomic_DNA"/>
</dbReference>
<dbReference type="Gene3D" id="3.40.80.10">
    <property type="entry name" value="Peptidoglycan recognition protein-like"/>
    <property type="match status" value="1"/>
</dbReference>
<accession>A0ABR7D707</accession>
<dbReference type="InterPro" id="IPR002502">
    <property type="entry name" value="Amidase_domain"/>
</dbReference>
<dbReference type="Proteomes" id="UP000646484">
    <property type="component" value="Unassembled WGS sequence"/>
</dbReference>
<dbReference type="SMART" id="SM00644">
    <property type="entry name" value="Ami_2"/>
    <property type="match status" value="1"/>
</dbReference>
<dbReference type="PANTHER" id="PTHR30417">
    <property type="entry name" value="N-ACETYLMURAMOYL-L-ALANINE AMIDASE AMID"/>
    <property type="match status" value="1"/>
</dbReference>
<evidence type="ECO:0000256" key="4">
    <source>
        <dbReference type="ARBA" id="ARBA00023316"/>
    </source>
</evidence>
<dbReference type="SUPFAM" id="SSF55846">
    <property type="entry name" value="N-acetylmuramoyl-L-alanine amidase-like"/>
    <property type="match status" value="1"/>
</dbReference>
<evidence type="ECO:0000256" key="2">
    <source>
        <dbReference type="ARBA" id="ARBA00011901"/>
    </source>
</evidence>
<dbReference type="InterPro" id="IPR036505">
    <property type="entry name" value="Amidase/PGRP_sf"/>
</dbReference>
<dbReference type="CDD" id="cd06583">
    <property type="entry name" value="PGRP"/>
    <property type="match status" value="1"/>
</dbReference>
<organism evidence="6 7">
    <name type="scientific">Butyricimonas hominis</name>
    <dbReference type="NCBI Taxonomy" id="2763032"/>
    <lineage>
        <taxon>Bacteria</taxon>
        <taxon>Pseudomonadati</taxon>
        <taxon>Bacteroidota</taxon>
        <taxon>Bacteroidia</taxon>
        <taxon>Bacteroidales</taxon>
        <taxon>Odoribacteraceae</taxon>
        <taxon>Butyricimonas</taxon>
    </lineage>
</organism>
<evidence type="ECO:0000259" key="5">
    <source>
        <dbReference type="SMART" id="SM00644"/>
    </source>
</evidence>
<keyword evidence="3" id="KW-0378">Hydrolase</keyword>
<dbReference type="PANTHER" id="PTHR30417:SF1">
    <property type="entry name" value="N-ACETYLMURAMOYL-L-ALANINE AMIDASE AMID"/>
    <property type="match status" value="1"/>
</dbReference>
<dbReference type="RefSeq" id="WP_186978581.1">
    <property type="nucleotide sequence ID" value="NZ_JACOOH010000012.1"/>
</dbReference>
<keyword evidence="7" id="KW-1185">Reference proteome</keyword>
<sequence length="198" mass="22337">MSSFSIFNSQFSIVNHRLVDGEVVHLVCSKNTRPLKNPDTIVLHYTAGRSAESSSFYLTRPDVGASAHVVIGRDGKVFQLVSFNVEAWHAGRSFYRGRAEFNHFSIGIELDNLGKLRWDGKRFVAECGAEVAASDVYADDSGGNISYWHKYTDRQIRVLRDVCRVLVSEYPIRHILRHSDITPRKIDPGPALPEITLY</sequence>
<gene>
    <name evidence="6" type="ORF">H8S64_20845</name>
</gene>
<evidence type="ECO:0000256" key="1">
    <source>
        <dbReference type="ARBA" id="ARBA00001561"/>
    </source>
</evidence>
<dbReference type="InterPro" id="IPR051206">
    <property type="entry name" value="NAMLAA_amidase_2"/>
</dbReference>
<keyword evidence="4" id="KW-0961">Cell wall biogenesis/degradation</keyword>
<comment type="caution">
    <text evidence="6">The sequence shown here is derived from an EMBL/GenBank/DDBJ whole genome shotgun (WGS) entry which is preliminary data.</text>
</comment>
<dbReference type="EC" id="3.5.1.28" evidence="2"/>
<feature type="domain" description="N-acetylmuramoyl-L-alanine amidase" evidence="5">
    <location>
        <begin position="27"/>
        <end position="189"/>
    </location>
</feature>
<proteinExistence type="predicted"/>
<evidence type="ECO:0000313" key="7">
    <source>
        <dbReference type="Proteomes" id="UP000646484"/>
    </source>
</evidence>
<reference evidence="6 7" key="1">
    <citation type="submission" date="2020-08" db="EMBL/GenBank/DDBJ databases">
        <title>Genome public.</title>
        <authorList>
            <person name="Liu C."/>
            <person name="Sun Q."/>
        </authorList>
    </citation>
    <scope>NUCLEOTIDE SEQUENCE [LARGE SCALE GENOMIC DNA]</scope>
    <source>
        <strain evidence="6 7">NSJ-56</strain>
    </source>
</reference>
<comment type="catalytic activity">
    <reaction evidence="1">
        <text>Hydrolyzes the link between N-acetylmuramoyl residues and L-amino acid residues in certain cell-wall glycopeptides.</text>
        <dbReference type="EC" id="3.5.1.28"/>
    </reaction>
</comment>
<protein>
    <recommendedName>
        <fullName evidence="2">N-acetylmuramoyl-L-alanine amidase</fullName>
        <ecNumber evidence="2">3.5.1.28</ecNumber>
    </recommendedName>
</protein>
<name>A0ABR7D707_9BACT</name>
<dbReference type="Pfam" id="PF01510">
    <property type="entry name" value="Amidase_2"/>
    <property type="match status" value="1"/>
</dbReference>